<evidence type="ECO:0000313" key="2">
    <source>
        <dbReference type="EMBL" id="CAD7606416.1"/>
    </source>
</evidence>
<protein>
    <submittedName>
        <fullName evidence="2">Uncharacterized protein</fullName>
    </submittedName>
</protein>
<feature type="region of interest" description="Disordered" evidence="1">
    <location>
        <begin position="1"/>
        <end position="27"/>
    </location>
</feature>
<gene>
    <name evidence="2" type="ORF">TGEB3V08_LOCUS9844</name>
</gene>
<dbReference type="EMBL" id="OE844890">
    <property type="protein sequence ID" value="CAD7606416.1"/>
    <property type="molecule type" value="Genomic_DNA"/>
</dbReference>
<dbReference type="AlphaFoldDB" id="A0A7R9K8S9"/>
<accession>A0A7R9K8S9</accession>
<evidence type="ECO:0000256" key="1">
    <source>
        <dbReference type="SAM" id="MobiDB-lite"/>
    </source>
</evidence>
<reference evidence="2" key="1">
    <citation type="submission" date="2020-11" db="EMBL/GenBank/DDBJ databases">
        <authorList>
            <person name="Tran Van P."/>
        </authorList>
    </citation>
    <scope>NUCLEOTIDE SEQUENCE</scope>
</reference>
<sequence>MKRITLEEGEGVESPVSRAEQQQVGTVERAATRTNSFSPFSPLSEVVVSLNVKKIEGSATWRKTYHWLSM</sequence>
<organism evidence="2">
    <name type="scientific">Timema genevievae</name>
    <name type="common">Walking stick</name>
    <dbReference type="NCBI Taxonomy" id="629358"/>
    <lineage>
        <taxon>Eukaryota</taxon>
        <taxon>Metazoa</taxon>
        <taxon>Ecdysozoa</taxon>
        <taxon>Arthropoda</taxon>
        <taxon>Hexapoda</taxon>
        <taxon>Insecta</taxon>
        <taxon>Pterygota</taxon>
        <taxon>Neoptera</taxon>
        <taxon>Polyneoptera</taxon>
        <taxon>Phasmatodea</taxon>
        <taxon>Timematodea</taxon>
        <taxon>Timematoidea</taxon>
        <taxon>Timematidae</taxon>
        <taxon>Timema</taxon>
    </lineage>
</organism>
<name>A0A7R9K8S9_TIMGE</name>
<proteinExistence type="predicted"/>